<dbReference type="AlphaFoldDB" id="A0A248VQD4"/>
<dbReference type="Proteomes" id="UP000215158">
    <property type="component" value="Chromosome 2"/>
</dbReference>
<dbReference type="EMBL" id="CP022990">
    <property type="protein sequence ID" value="ASW00732.1"/>
    <property type="molecule type" value="Genomic_DNA"/>
</dbReference>
<keyword evidence="3" id="KW-1185">Reference proteome</keyword>
<dbReference type="KEGG" id="parb:CJU94_21000"/>
<feature type="region of interest" description="Disordered" evidence="1">
    <location>
        <begin position="31"/>
        <end position="51"/>
    </location>
</feature>
<reference evidence="2 3" key="1">
    <citation type="submission" date="2017-08" db="EMBL/GenBank/DDBJ databases">
        <title>Identification and genetic characteristics of simultaneous BTEX- and naphthalene-degrading Paraburkholderia sp. BN5 isolated from petroleum-contaminated soil.</title>
        <authorList>
            <person name="Lee Y."/>
            <person name="Jeon C.O."/>
        </authorList>
    </citation>
    <scope>NUCLEOTIDE SEQUENCE [LARGE SCALE GENOMIC DNA]</scope>
    <source>
        <strain evidence="2 3">BN5</strain>
    </source>
</reference>
<evidence type="ECO:0000313" key="3">
    <source>
        <dbReference type="Proteomes" id="UP000215158"/>
    </source>
</evidence>
<sequence>MKALSSATCNVNGRNGFQRSVARLANARRRAAGALDDSPRPAWNANRRGRVPQVSCNPAVISMKGESEDDA</sequence>
<organism evidence="2 3">
    <name type="scientific">Paraburkholderia aromaticivorans</name>
    <dbReference type="NCBI Taxonomy" id="2026199"/>
    <lineage>
        <taxon>Bacteria</taxon>
        <taxon>Pseudomonadati</taxon>
        <taxon>Pseudomonadota</taxon>
        <taxon>Betaproteobacteria</taxon>
        <taxon>Burkholderiales</taxon>
        <taxon>Burkholderiaceae</taxon>
        <taxon>Paraburkholderia</taxon>
    </lineage>
</organism>
<gene>
    <name evidence="2" type="ORF">CJU94_21000</name>
</gene>
<name>A0A248VQD4_9BURK</name>
<evidence type="ECO:0000256" key="1">
    <source>
        <dbReference type="SAM" id="MobiDB-lite"/>
    </source>
</evidence>
<accession>A0A248VQD4</accession>
<protein>
    <submittedName>
        <fullName evidence="2">Uncharacterized protein</fullName>
    </submittedName>
</protein>
<dbReference type="RefSeq" id="WP_095420650.1">
    <property type="nucleotide sequence ID" value="NZ_CP022990.1"/>
</dbReference>
<proteinExistence type="predicted"/>
<evidence type="ECO:0000313" key="2">
    <source>
        <dbReference type="EMBL" id="ASW00732.1"/>
    </source>
</evidence>